<evidence type="ECO:0000313" key="10">
    <source>
        <dbReference type="EMBL" id="MEE2059049.1"/>
    </source>
</evidence>
<feature type="transmembrane region" description="Helical" evidence="7">
    <location>
        <begin position="150"/>
        <end position="169"/>
    </location>
</feature>
<dbReference type="InterPro" id="IPR003593">
    <property type="entry name" value="AAA+_ATPase"/>
</dbReference>
<name>A0ABU7LBX3_9NOCA</name>
<keyword evidence="4 10" id="KW-0067">ATP-binding</keyword>
<dbReference type="PANTHER" id="PTHR43394">
    <property type="entry name" value="ATP-DEPENDENT PERMEASE MDL1, MITOCHONDRIAL"/>
    <property type="match status" value="1"/>
</dbReference>
<feature type="transmembrane region" description="Helical" evidence="7">
    <location>
        <begin position="72"/>
        <end position="101"/>
    </location>
</feature>
<evidence type="ECO:0000259" key="8">
    <source>
        <dbReference type="PROSITE" id="PS50893"/>
    </source>
</evidence>
<dbReference type="EMBL" id="JAUTXY010000007">
    <property type="protein sequence ID" value="MEE2059049.1"/>
    <property type="molecule type" value="Genomic_DNA"/>
</dbReference>
<dbReference type="InterPro" id="IPR003439">
    <property type="entry name" value="ABC_transporter-like_ATP-bd"/>
</dbReference>
<dbReference type="InterPro" id="IPR011527">
    <property type="entry name" value="ABC1_TM_dom"/>
</dbReference>
<dbReference type="Gene3D" id="3.40.50.300">
    <property type="entry name" value="P-loop containing nucleotide triphosphate hydrolases"/>
    <property type="match status" value="1"/>
</dbReference>
<dbReference type="RefSeq" id="WP_330134297.1">
    <property type="nucleotide sequence ID" value="NZ_JAUTXY010000007.1"/>
</dbReference>
<dbReference type="InterPro" id="IPR039421">
    <property type="entry name" value="Type_1_exporter"/>
</dbReference>
<dbReference type="Pfam" id="PF00664">
    <property type="entry name" value="ABC_membrane"/>
    <property type="match status" value="1"/>
</dbReference>
<dbReference type="GO" id="GO:0005524">
    <property type="term" value="F:ATP binding"/>
    <property type="evidence" value="ECO:0007669"/>
    <property type="project" value="UniProtKB-KW"/>
</dbReference>
<evidence type="ECO:0000256" key="4">
    <source>
        <dbReference type="ARBA" id="ARBA00022840"/>
    </source>
</evidence>
<dbReference type="PROSITE" id="PS50929">
    <property type="entry name" value="ABC_TM1F"/>
    <property type="match status" value="1"/>
</dbReference>
<evidence type="ECO:0000256" key="5">
    <source>
        <dbReference type="ARBA" id="ARBA00022989"/>
    </source>
</evidence>
<dbReference type="Pfam" id="PF00005">
    <property type="entry name" value="ABC_tran"/>
    <property type="match status" value="1"/>
</dbReference>
<keyword evidence="3" id="KW-0547">Nucleotide-binding</keyword>
<sequence>MTTQSISESAKFPIADARSVWHEVRRALHGQGTRLITVVATMVVGAALGLVPPWALGRMVDTVIDGNGTGRIWLLGAAMIGAALAFAGFTSLGVILSSRLFETILARLRERMFTTSLSLPLERVEAAGSGDLVSRATDDVEEVSRAISTVVPALSTSLFTVLLTAVGLTALDWRFLAVLVVALPIYVFAVRWYLRKAPAIYAAERAAMGLRAQQVLGGVRGLRTVHAYDLSPRLAERIGSHSWEVVRWSMRARIVQNRFYGRLNSGQFIVMAGLLVAGYLLVGADALTVGATTTAMLLFLRLFAPIDDLLLVIDELQSALASLARIVGVIEVRAAQESEEGEGDEGRTAESRKPRLPSRGALAVRNVTFGYAPGRDVIRGIDLDVAPGETVAVVGSSGAGKSTLAALLAGVRTPDSGAIRFGGVDIVDVPETERAQRITLVTQEVHVFAGSLRDDLALANPAADDAAMEAALRTVLAGDWFDLLPDGLDTVVGDAGHPLTPMQAQQLALARLVLADPPMVILDEATADAGSAGASLLERAARAALDGRSALVVAHRLGQTRDADRILLMENGTVPEEGTHEQLIARGGRYCELWDAWSMHR</sequence>
<dbReference type="SUPFAM" id="SSF52540">
    <property type="entry name" value="P-loop containing nucleoside triphosphate hydrolases"/>
    <property type="match status" value="1"/>
</dbReference>
<feature type="transmembrane region" description="Helical" evidence="7">
    <location>
        <begin position="175"/>
        <end position="194"/>
    </location>
</feature>
<evidence type="ECO:0000259" key="9">
    <source>
        <dbReference type="PROSITE" id="PS50929"/>
    </source>
</evidence>
<evidence type="ECO:0000313" key="11">
    <source>
        <dbReference type="Proteomes" id="UP001336020"/>
    </source>
</evidence>
<keyword evidence="6 7" id="KW-0472">Membrane</keyword>
<evidence type="ECO:0000256" key="2">
    <source>
        <dbReference type="ARBA" id="ARBA00022692"/>
    </source>
</evidence>
<dbReference type="SMART" id="SM00382">
    <property type="entry name" value="AAA"/>
    <property type="match status" value="1"/>
</dbReference>
<feature type="domain" description="ABC transporter" evidence="8">
    <location>
        <begin position="362"/>
        <end position="596"/>
    </location>
</feature>
<feature type="transmembrane region" description="Helical" evidence="7">
    <location>
        <begin position="35"/>
        <end position="52"/>
    </location>
</feature>
<feature type="domain" description="ABC transmembrane type-1" evidence="9">
    <location>
        <begin position="36"/>
        <end position="318"/>
    </location>
</feature>
<dbReference type="PROSITE" id="PS50893">
    <property type="entry name" value="ABC_TRANSPORTER_2"/>
    <property type="match status" value="1"/>
</dbReference>
<feature type="transmembrane region" description="Helical" evidence="7">
    <location>
        <begin position="259"/>
        <end position="280"/>
    </location>
</feature>
<comment type="caution">
    <text evidence="10">The sequence shown here is derived from an EMBL/GenBank/DDBJ whole genome shotgun (WGS) entry which is preliminary data.</text>
</comment>
<dbReference type="CDD" id="cd07346">
    <property type="entry name" value="ABC_6TM_exporters"/>
    <property type="match status" value="1"/>
</dbReference>
<keyword evidence="11" id="KW-1185">Reference proteome</keyword>
<evidence type="ECO:0000256" key="7">
    <source>
        <dbReference type="SAM" id="Phobius"/>
    </source>
</evidence>
<dbReference type="Proteomes" id="UP001336020">
    <property type="component" value="Unassembled WGS sequence"/>
</dbReference>
<proteinExistence type="predicted"/>
<keyword evidence="2 7" id="KW-0812">Transmembrane</keyword>
<accession>A0ABU7LBX3</accession>
<keyword evidence="5 7" id="KW-1133">Transmembrane helix</keyword>
<dbReference type="InterPro" id="IPR036640">
    <property type="entry name" value="ABC1_TM_sf"/>
</dbReference>
<dbReference type="SUPFAM" id="SSF90123">
    <property type="entry name" value="ABC transporter transmembrane region"/>
    <property type="match status" value="1"/>
</dbReference>
<evidence type="ECO:0000256" key="3">
    <source>
        <dbReference type="ARBA" id="ARBA00022741"/>
    </source>
</evidence>
<organism evidence="10 11">
    <name type="scientific">Rhodococcus artemisiae</name>
    <dbReference type="NCBI Taxonomy" id="714159"/>
    <lineage>
        <taxon>Bacteria</taxon>
        <taxon>Bacillati</taxon>
        <taxon>Actinomycetota</taxon>
        <taxon>Actinomycetes</taxon>
        <taxon>Mycobacteriales</taxon>
        <taxon>Nocardiaceae</taxon>
        <taxon>Rhodococcus</taxon>
    </lineage>
</organism>
<comment type="subcellular location">
    <subcellularLocation>
        <location evidence="1">Cell membrane</location>
        <topology evidence="1">Multi-pass membrane protein</topology>
    </subcellularLocation>
</comment>
<evidence type="ECO:0000256" key="1">
    <source>
        <dbReference type="ARBA" id="ARBA00004651"/>
    </source>
</evidence>
<protein>
    <submittedName>
        <fullName evidence="10">ABC transporter ATP-binding protein</fullName>
    </submittedName>
</protein>
<reference evidence="10 11" key="1">
    <citation type="submission" date="2023-07" db="EMBL/GenBank/DDBJ databases">
        <authorList>
            <person name="Girao M."/>
            <person name="Carvalho M.F."/>
        </authorList>
    </citation>
    <scope>NUCLEOTIDE SEQUENCE [LARGE SCALE GENOMIC DNA]</scope>
    <source>
        <strain evidence="10 11">YIM65754</strain>
    </source>
</reference>
<dbReference type="InterPro" id="IPR027417">
    <property type="entry name" value="P-loop_NTPase"/>
</dbReference>
<dbReference type="PANTHER" id="PTHR43394:SF1">
    <property type="entry name" value="ATP-BINDING CASSETTE SUB-FAMILY B MEMBER 10, MITOCHONDRIAL"/>
    <property type="match status" value="1"/>
</dbReference>
<dbReference type="Gene3D" id="1.20.1560.10">
    <property type="entry name" value="ABC transporter type 1, transmembrane domain"/>
    <property type="match status" value="1"/>
</dbReference>
<gene>
    <name evidence="10" type="ORF">Q7514_16120</name>
</gene>
<evidence type="ECO:0000256" key="6">
    <source>
        <dbReference type="ARBA" id="ARBA00023136"/>
    </source>
</evidence>